<accession>A0A174LFB0</accession>
<organism evidence="3 4">
    <name type="scientific">Hungatella hathewayi</name>
    <dbReference type="NCBI Taxonomy" id="154046"/>
    <lineage>
        <taxon>Bacteria</taxon>
        <taxon>Bacillati</taxon>
        <taxon>Bacillota</taxon>
        <taxon>Clostridia</taxon>
        <taxon>Lachnospirales</taxon>
        <taxon>Lachnospiraceae</taxon>
        <taxon>Hungatella</taxon>
    </lineage>
</organism>
<evidence type="ECO:0000259" key="2">
    <source>
        <dbReference type="Pfam" id="PF04015"/>
    </source>
</evidence>
<evidence type="ECO:0000313" key="4">
    <source>
        <dbReference type="Proteomes" id="UP000095651"/>
    </source>
</evidence>
<feature type="chain" id="PRO_5008026985" evidence="1">
    <location>
        <begin position="26"/>
        <end position="484"/>
    </location>
</feature>
<keyword evidence="1" id="KW-0732">Signal</keyword>
<dbReference type="InterPro" id="IPR007160">
    <property type="entry name" value="DUF362"/>
</dbReference>
<gene>
    <name evidence="3" type="ORF">ERS852407_05273</name>
</gene>
<evidence type="ECO:0000313" key="3">
    <source>
        <dbReference type="EMBL" id="CUP20280.1"/>
    </source>
</evidence>
<evidence type="ECO:0000256" key="1">
    <source>
        <dbReference type="SAM" id="SignalP"/>
    </source>
</evidence>
<name>A0A174LFB0_9FIRM</name>
<feature type="signal peptide" evidence="1">
    <location>
        <begin position="1"/>
        <end position="25"/>
    </location>
</feature>
<proteinExistence type="predicted"/>
<protein>
    <submittedName>
        <fullName evidence="3">Thylakoid-like protein</fullName>
    </submittedName>
</protein>
<feature type="domain" description="DUF362" evidence="2">
    <location>
        <begin position="110"/>
        <end position="345"/>
    </location>
</feature>
<dbReference type="RefSeq" id="WP_055659705.1">
    <property type="nucleotide sequence ID" value="NZ_CABIXC010000021.1"/>
</dbReference>
<dbReference type="Proteomes" id="UP000095651">
    <property type="component" value="Unassembled WGS sequence"/>
</dbReference>
<sequence>MKKLWIYMAVPMTLLNGCQIRPAQAAPTVNTVAERETGQEQTIPVEQKVPQNQQGMAAETIKEAAFHGSTVTIAKSQKTRAADITEEEIEAMVRMAASDLKTVVKNGQTVVLKPNLVQMIVDSTGELLDQEVNGITVDWRVTKAVLKMVRELNPDGKVYIMEGSATGPTREVMKYFHYTPDYMEGADGFLCLEEDCGAWQDFDAPEVVKVELPDGLLHKTYYFNRILYEADVVISIPTLKTSSGVVVTGGIKNVSIGTPPGNLYGVAPDNPSKTAMVSHKITDGELDRWIYDYYMARPVNYVIVDGLQGFQSGPVPMSHERKETDKMNMGVIMGGTDAVAVDTICSLVTGWDPESIGYLNLLRENTEAGKMESIRVKGAYVDELRKKFTIRKPELGGIQLEAGNGPSLEAEAGRNGDQLEIQYKTGENACKTEIFVDGIFQYSGGTVADGEIQLNIPGLSAGTHEVQIVVYDRFLNKTAKTIEV</sequence>
<dbReference type="AlphaFoldDB" id="A0A174LFB0"/>
<reference evidence="3 4" key="1">
    <citation type="submission" date="2015-09" db="EMBL/GenBank/DDBJ databases">
        <authorList>
            <consortium name="Pathogen Informatics"/>
        </authorList>
    </citation>
    <scope>NUCLEOTIDE SEQUENCE [LARGE SCALE GENOMIC DNA]</scope>
    <source>
        <strain evidence="3 4">2789STDY5608850</strain>
    </source>
</reference>
<dbReference type="EMBL" id="CYZE01000021">
    <property type="protein sequence ID" value="CUP20280.1"/>
    <property type="molecule type" value="Genomic_DNA"/>
</dbReference>
<dbReference type="Pfam" id="PF04015">
    <property type="entry name" value="DUF362"/>
    <property type="match status" value="1"/>
</dbReference>